<dbReference type="AlphaFoldDB" id="A0A9P1D601"/>
<keyword evidence="3" id="KW-1185">Reference proteome</keyword>
<accession>A0A9P1D601</accession>
<comment type="caution">
    <text evidence="1">The sequence shown here is derived from an EMBL/GenBank/DDBJ whole genome shotgun (WGS) entry which is preliminary data.</text>
</comment>
<dbReference type="EMBL" id="CAMXCT030003135">
    <property type="protein sequence ID" value="CAL4789953.1"/>
    <property type="molecule type" value="Genomic_DNA"/>
</dbReference>
<evidence type="ECO:0000313" key="1">
    <source>
        <dbReference type="EMBL" id="CAI4002641.1"/>
    </source>
</evidence>
<evidence type="ECO:0000313" key="2">
    <source>
        <dbReference type="EMBL" id="CAL1156016.1"/>
    </source>
</evidence>
<reference evidence="2" key="2">
    <citation type="submission" date="2024-04" db="EMBL/GenBank/DDBJ databases">
        <authorList>
            <person name="Chen Y."/>
            <person name="Shah S."/>
            <person name="Dougan E. K."/>
            <person name="Thang M."/>
            <person name="Chan C."/>
        </authorList>
    </citation>
    <scope>NUCLEOTIDE SEQUENCE [LARGE SCALE GENOMIC DNA]</scope>
</reference>
<dbReference type="Proteomes" id="UP001152797">
    <property type="component" value="Unassembled WGS sequence"/>
</dbReference>
<sequence length="53" mass="6290">METPLRLPRSAVRNCFNWPKKLGCDGLCILPIHMPLWVRLFPTFRAKLGRWPR</sequence>
<name>A0A9P1D601_9DINO</name>
<protein>
    <submittedName>
        <fullName evidence="1">Uncharacterized protein</fullName>
    </submittedName>
</protein>
<evidence type="ECO:0000313" key="3">
    <source>
        <dbReference type="Proteomes" id="UP001152797"/>
    </source>
</evidence>
<reference evidence="1" key="1">
    <citation type="submission" date="2022-10" db="EMBL/GenBank/DDBJ databases">
        <authorList>
            <person name="Chen Y."/>
            <person name="Dougan E. K."/>
            <person name="Chan C."/>
            <person name="Rhodes N."/>
            <person name="Thang M."/>
        </authorList>
    </citation>
    <scope>NUCLEOTIDE SEQUENCE</scope>
</reference>
<proteinExistence type="predicted"/>
<organism evidence="1">
    <name type="scientific">Cladocopium goreaui</name>
    <dbReference type="NCBI Taxonomy" id="2562237"/>
    <lineage>
        <taxon>Eukaryota</taxon>
        <taxon>Sar</taxon>
        <taxon>Alveolata</taxon>
        <taxon>Dinophyceae</taxon>
        <taxon>Suessiales</taxon>
        <taxon>Symbiodiniaceae</taxon>
        <taxon>Cladocopium</taxon>
    </lineage>
</organism>
<gene>
    <name evidence="1" type="ORF">C1SCF055_LOCUS28581</name>
</gene>
<dbReference type="EMBL" id="CAMXCT020003135">
    <property type="protein sequence ID" value="CAL1156016.1"/>
    <property type="molecule type" value="Genomic_DNA"/>
</dbReference>
<dbReference type="EMBL" id="CAMXCT010003135">
    <property type="protein sequence ID" value="CAI4002641.1"/>
    <property type="molecule type" value="Genomic_DNA"/>
</dbReference>